<dbReference type="Proteomes" id="UP000001292">
    <property type="component" value="Unassembled WGS sequence"/>
</dbReference>
<evidence type="ECO:0000313" key="3">
    <source>
        <dbReference type="Proteomes" id="UP000001292"/>
    </source>
</evidence>
<feature type="region of interest" description="Disordered" evidence="1">
    <location>
        <begin position="24"/>
        <end position="49"/>
    </location>
</feature>
<gene>
    <name evidence="2" type="primary">Dsec\GM10124</name>
    <name evidence="2" type="ORF">Dsec_GM10124</name>
</gene>
<evidence type="ECO:0000256" key="1">
    <source>
        <dbReference type="SAM" id="MobiDB-lite"/>
    </source>
</evidence>
<feature type="compositionally biased region" description="Low complexity" evidence="1">
    <location>
        <begin position="31"/>
        <end position="44"/>
    </location>
</feature>
<feature type="compositionally biased region" description="Low complexity" evidence="1">
    <location>
        <begin position="129"/>
        <end position="142"/>
    </location>
</feature>
<dbReference type="HOGENOM" id="CLU_1817813_0_0_1"/>
<accession>B4IEE8</accession>
<organism evidence="3">
    <name type="scientific">Drosophila sechellia</name>
    <name type="common">Fruit fly</name>
    <dbReference type="NCBI Taxonomy" id="7238"/>
    <lineage>
        <taxon>Eukaryota</taxon>
        <taxon>Metazoa</taxon>
        <taxon>Ecdysozoa</taxon>
        <taxon>Arthropoda</taxon>
        <taxon>Hexapoda</taxon>
        <taxon>Insecta</taxon>
        <taxon>Pterygota</taxon>
        <taxon>Neoptera</taxon>
        <taxon>Endopterygota</taxon>
        <taxon>Diptera</taxon>
        <taxon>Brachycera</taxon>
        <taxon>Muscomorpha</taxon>
        <taxon>Ephydroidea</taxon>
        <taxon>Drosophilidae</taxon>
        <taxon>Drosophila</taxon>
        <taxon>Sophophora</taxon>
    </lineage>
</organism>
<sequence length="142" mass="16311">MKLYHLEFLPQHGHWGMEHRLAGQEQQMDHTSTNSIRRTISTTSQGTEKRSDGIILATQMVTYNWAPRHIEQGLSNPYFDTNIVYTDYKQVTITYECKYNDMTMLNDRINYDHNSGKPPNKNKPYENQTPETTPAASAAATA</sequence>
<dbReference type="AlphaFoldDB" id="B4IEE8"/>
<protein>
    <submittedName>
        <fullName evidence="2">GM10124</fullName>
    </submittedName>
</protein>
<dbReference type="EMBL" id="CH480831">
    <property type="protein sequence ID" value="EDW45975.1"/>
    <property type="molecule type" value="Genomic_DNA"/>
</dbReference>
<name>B4IEE8_DROSE</name>
<feature type="region of interest" description="Disordered" evidence="1">
    <location>
        <begin position="110"/>
        <end position="142"/>
    </location>
</feature>
<keyword evidence="3" id="KW-1185">Reference proteome</keyword>
<proteinExistence type="predicted"/>
<evidence type="ECO:0000313" key="2">
    <source>
        <dbReference type="EMBL" id="EDW45975.1"/>
    </source>
</evidence>
<reference evidence="2 3" key="1">
    <citation type="journal article" date="2007" name="Nature">
        <title>Evolution of genes and genomes on the Drosophila phylogeny.</title>
        <authorList>
            <consortium name="Drosophila 12 Genomes Consortium"/>
            <person name="Clark A.G."/>
            <person name="Eisen M.B."/>
            <person name="Smith D.R."/>
            <person name="Bergman C.M."/>
            <person name="Oliver B."/>
            <person name="Markow T.A."/>
            <person name="Kaufman T.C."/>
            <person name="Kellis M."/>
            <person name="Gelbart W."/>
            <person name="Iyer V.N."/>
            <person name="Pollard D.A."/>
            <person name="Sackton T.B."/>
            <person name="Larracuente A.M."/>
            <person name="Singh N.D."/>
            <person name="Abad J.P."/>
            <person name="Abt D.N."/>
            <person name="Adryan B."/>
            <person name="Aguade M."/>
            <person name="Akashi H."/>
            <person name="Anderson W.W."/>
            <person name="Aquadro C.F."/>
            <person name="Ardell D.H."/>
            <person name="Arguello R."/>
            <person name="Artieri C.G."/>
            <person name="Barbash D.A."/>
            <person name="Barker D."/>
            <person name="Barsanti P."/>
            <person name="Batterham P."/>
            <person name="Batzoglou S."/>
            <person name="Begun D."/>
            <person name="Bhutkar A."/>
            <person name="Blanco E."/>
            <person name="Bosak S.A."/>
            <person name="Bradley R.K."/>
            <person name="Brand A.D."/>
            <person name="Brent M.R."/>
            <person name="Brooks A.N."/>
            <person name="Brown R.H."/>
            <person name="Butlin R.K."/>
            <person name="Caggese C."/>
            <person name="Calvi B.R."/>
            <person name="Bernardo de Carvalho A."/>
            <person name="Caspi A."/>
            <person name="Castrezana S."/>
            <person name="Celniker S.E."/>
            <person name="Chang J.L."/>
            <person name="Chapple C."/>
            <person name="Chatterji S."/>
            <person name="Chinwalla A."/>
            <person name="Civetta A."/>
            <person name="Clifton S.W."/>
            <person name="Comeron J.M."/>
            <person name="Costello J.C."/>
            <person name="Coyne J.A."/>
            <person name="Daub J."/>
            <person name="David R.G."/>
            <person name="Delcher A.L."/>
            <person name="Delehaunty K."/>
            <person name="Do C.B."/>
            <person name="Ebling H."/>
            <person name="Edwards K."/>
            <person name="Eickbush T."/>
            <person name="Evans J.D."/>
            <person name="Filipski A."/>
            <person name="Findeiss S."/>
            <person name="Freyhult E."/>
            <person name="Fulton L."/>
            <person name="Fulton R."/>
            <person name="Garcia A.C."/>
            <person name="Gardiner A."/>
            <person name="Garfield D.A."/>
            <person name="Garvin B.E."/>
            <person name="Gibson G."/>
            <person name="Gilbert D."/>
            <person name="Gnerre S."/>
            <person name="Godfrey J."/>
            <person name="Good R."/>
            <person name="Gotea V."/>
            <person name="Gravely B."/>
            <person name="Greenberg A.J."/>
            <person name="Griffiths-Jones S."/>
            <person name="Gross S."/>
            <person name="Guigo R."/>
            <person name="Gustafson E.A."/>
            <person name="Haerty W."/>
            <person name="Hahn M.W."/>
            <person name="Halligan D.L."/>
            <person name="Halpern A.L."/>
            <person name="Halter G.M."/>
            <person name="Han M.V."/>
            <person name="Heger A."/>
            <person name="Hillier L."/>
            <person name="Hinrichs A.S."/>
            <person name="Holmes I."/>
            <person name="Hoskins R.A."/>
            <person name="Hubisz M.J."/>
            <person name="Hultmark D."/>
            <person name="Huntley M.A."/>
            <person name="Jaffe D.B."/>
            <person name="Jagadeeshan S."/>
            <person name="Jeck W.R."/>
            <person name="Johnson J."/>
            <person name="Jones C.D."/>
            <person name="Jordan W.C."/>
            <person name="Karpen G.H."/>
            <person name="Kataoka E."/>
            <person name="Keightley P.D."/>
            <person name="Kheradpour P."/>
            <person name="Kirkness E.F."/>
            <person name="Koerich L.B."/>
            <person name="Kristiansen K."/>
            <person name="Kudrna D."/>
            <person name="Kulathinal R.J."/>
            <person name="Kumar S."/>
            <person name="Kwok R."/>
            <person name="Lander E."/>
            <person name="Langley C.H."/>
            <person name="Lapoint R."/>
            <person name="Lazzaro B.P."/>
            <person name="Lee S.J."/>
            <person name="Levesque L."/>
            <person name="Li R."/>
            <person name="Lin C.F."/>
            <person name="Lin M.F."/>
            <person name="Lindblad-Toh K."/>
            <person name="Llopart A."/>
            <person name="Long M."/>
            <person name="Low L."/>
            <person name="Lozovsky E."/>
            <person name="Lu J."/>
            <person name="Luo M."/>
            <person name="Machado C.A."/>
            <person name="Makalowski W."/>
            <person name="Marzo M."/>
            <person name="Matsuda M."/>
            <person name="Matzkin L."/>
            <person name="McAllister B."/>
            <person name="McBride C.S."/>
            <person name="McKernan B."/>
            <person name="McKernan K."/>
            <person name="Mendez-Lago M."/>
            <person name="Minx P."/>
            <person name="Mollenhauer M.U."/>
            <person name="Montooth K."/>
            <person name="Mount S.M."/>
            <person name="Mu X."/>
            <person name="Myers E."/>
            <person name="Negre B."/>
            <person name="Newfeld S."/>
            <person name="Nielsen R."/>
            <person name="Noor M.A."/>
            <person name="O'Grady P."/>
            <person name="Pachter L."/>
            <person name="Papaceit M."/>
            <person name="Parisi M.J."/>
            <person name="Parisi M."/>
            <person name="Parts L."/>
            <person name="Pedersen J.S."/>
            <person name="Pesole G."/>
            <person name="Phillippy A.M."/>
            <person name="Ponting C.P."/>
            <person name="Pop M."/>
            <person name="Porcelli D."/>
            <person name="Powell J.R."/>
            <person name="Prohaska S."/>
            <person name="Pruitt K."/>
            <person name="Puig M."/>
            <person name="Quesneville H."/>
            <person name="Ram K.R."/>
            <person name="Rand D."/>
            <person name="Rasmussen M.D."/>
            <person name="Reed L.K."/>
            <person name="Reenan R."/>
            <person name="Reily A."/>
            <person name="Remington K.A."/>
            <person name="Rieger T.T."/>
            <person name="Ritchie M.G."/>
            <person name="Robin C."/>
            <person name="Rogers Y.H."/>
            <person name="Rohde C."/>
            <person name="Rozas J."/>
            <person name="Rubenfield M.J."/>
            <person name="Ruiz A."/>
            <person name="Russo S."/>
            <person name="Salzberg S.L."/>
            <person name="Sanchez-Gracia A."/>
            <person name="Saranga D.J."/>
            <person name="Sato H."/>
            <person name="Schaeffer S.W."/>
            <person name="Schatz M.C."/>
            <person name="Schlenke T."/>
            <person name="Schwartz R."/>
            <person name="Segarra C."/>
            <person name="Singh R.S."/>
            <person name="Sirot L."/>
            <person name="Sirota M."/>
            <person name="Sisneros N.B."/>
            <person name="Smith C.D."/>
            <person name="Smith T.F."/>
            <person name="Spieth J."/>
            <person name="Stage D.E."/>
            <person name="Stark A."/>
            <person name="Stephan W."/>
            <person name="Strausberg R.L."/>
            <person name="Strempel S."/>
            <person name="Sturgill D."/>
            <person name="Sutton G."/>
            <person name="Sutton G.G."/>
            <person name="Tao W."/>
            <person name="Teichmann S."/>
            <person name="Tobari Y.N."/>
            <person name="Tomimura Y."/>
            <person name="Tsolas J.M."/>
            <person name="Valente V.L."/>
            <person name="Venter E."/>
            <person name="Venter J.C."/>
            <person name="Vicario S."/>
            <person name="Vieira F.G."/>
            <person name="Vilella A.J."/>
            <person name="Villasante A."/>
            <person name="Walenz B."/>
            <person name="Wang J."/>
            <person name="Wasserman M."/>
            <person name="Watts T."/>
            <person name="Wilson D."/>
            <person name="Wilson R.K."/>
            <person name="Wing R.A."/>
            <person name="Wolfner M.F."/>
            <person name="Wong A."/>
            <person name="Wong G.K."/>
            <person name="Wu C.I."/>
            <person name="Wu G."/>
            <person name="Yamamoto D."/>
            <person name="Yang H.P."/>
            <person name="Yang S.P."/>
            <person name="Yorke J.A."/>
            <person name="Yoshida K."/>
            <person name="Zdobnov E."/>
            <person name="Zhang P."/>
            <person name="Zhang Y."/>
            <person name="Zimin A.V."/>
            <person name="Baldwin J."/>
            <person name="Abdouelleil A."/>
            <person name="Abdulkadir J."/>
            <person name="Abebe A."/>
            <person name="Abera B."/>
            <person name="Abreu J."/>
            <person name="Acer S.C."/>
            <person name="Aftuck L."/>
            <person name="Alexander A."/>
            <person name="An P."/>
            <person name="Anderson E."/>
            <person name="Anderson S."/>
            <person name="Arachi H."/>
            <person name="Azer M."/>
            <person name="Bachantsang P."/>
            <person name="Barry A."/>
            <person name="Bayul T."/>
            <person name="Berlin A."/>
            <person name="Bessette D."/>
            <person name="Bloom T."/>
            <person name="Blye J."/>
            <person name="Boguslavskiy L."/>
            <person name="Bonnet C."/>
            <person name="Boukhgalter B."/>
            <person name="Bourzgui I."/>
            <person name="Brown A."/>
            <person name="Cahill P."/>
            <person name="Channer S."/>
            <person name="Cheshatsang Y."/>
            <person name="Chuda L."/>
            <person name="Citroen M."/>
            <person name="Collymore A."/>
            <person name="Cooke P."/>
            <person name="Costello M."/>
            <person name="D'Aco K."/>
            <person name="Daza R."/>
            <person name="De Haan G."/>
            <person name="DeGray S."/>
            <person name="DeMaso C."/>
            <person name="Dhargay N."/>
            <person name="Dooley K."/>
            <person name="Dooley E."/>
            <person name="Doricent M."/>
            <person name="Dorje P."/>
            <person name="Dorjee K."/>
            <person name="Dupes A."/>
            <person name="Elong R."/>
            <person name="Falk J."/>
            <person name="Farina A."/>
            <person name="Faro S."/>
            <person name="Ferguson D."/>
            <person name="Fisher S."/>
            <person name="Foley C.D."/>
            <person name="Franke A."/>
            <person name="Friedrich D."/>
            <person name="Gadbois L."/>
            <person name="Gearin G."/>
            <person name="Gearin C.R."/>
            <person name="Giannoukos G."/>
            <person name="Goode T."/>
            <person name="Graham J."/>
            <person name="Grandbois E."/>
            <person name="Grewal S."/>
            <person name="Gyaltsen K."/>
            <person name="Hafez N."/>
            <person name="Hagos B."/>
            <person name="Hall J."/>
            <person name="Henson C."/>
            <person name="Hollinger A."/>
            <person name="Honan T."/>
            <person name="Huard M.D."/>
            <person name="Hughes L."/>
            <person name="Hurhula B."/>
            <person name="Husby M.E."/>
            <person name="Kamat A."/>
            <person name="Kanga B."/>
            <person name="Kashin S."/>
            <person name="Khazanovich D."/>
            <person name="Kisner P."/>
            <person name="Lance K."/>
            <person name="Lara M."/>
            <person name="Lee W."/>
            <person name="Lennon N."/>
            <person name="Letendre F."/>
            <person name="LeVine R."/>
            <person name="Lipovsky A."/>
            <person name="Liu X."/>
            <person name="Liu J."/>
            <person name="Liu S."/>
            <person name="Lokyitsang T."/>
            <person name="Lokyitsang Y."/>
            <person name="Lubonja R."/>
            <person name="Lui A."/>
            <person name="MacDonald P."/>
            <person name="Magnisalis V."/>
            <person name="Maru K."/>
            <person name="Matthews C."/>
            <person name="McCusker W."/>
            <person name="McDonough S."/>
            <person name="Mehta T."/>
            <person name="Meldrim J."/>
            <person name="Meneus L."/>
            <person name="Mihai O."/>
            <person name="Mihalev A."/>
            <person name="Mihova T."/>
            <person name="Mittelman R."/>
            <person name="Mlenga V."/>
            <person name="Montmayeur A."/>
            <person name="Mulrain L."/>
            <person name="Navidi A."/>
            <person name="Naylor J."/>
            <person name="Negash T."/>
            <person name="Nguyen T."/>
            <person name="Nguyen N."/>
            <person name="Nicol R."/>
            <person name="Norbu C."/>
            <person name="Norbu N."/>
            <person name="Novod N."/>
            <person name="O'Neill B."/>
            <person name="Osman S."/>
            <person name="Markiewicz E."/>
            <person name="Oyono O.L."/>
            <person name="Patti C."/>
            <person name="Phunkhang P."/>
            <person name="Pierre F."/>
            <person name="Priest M."/>
            <person name="Raghuraman S."/>
            <person name="Rege F."/>
            <person name="Reyes R."/>
            <person name="Rise C."/>
            <person name="Rogov P."/>
            <person name="Ross K."/>
            <person name="Ryan E."/>
            <person name="Settipalli S."/>
            <person name="Shea T."/>
            <person name="Sherpa N."/>
            <person name="Shi L."/>
            <person name="Shih D."/>
            <person name="Sparrow T."/>
            <person name="Spaulding J."/>
            <person name="Stalker J."/>
            <person name="Stange-Thomann N."/>
            <person name="Stavropoulos S."/>
            <person name="Stone C."/>
            <person name="Strader C."/>
            <person name="Tesfaye S."/>
            <person name="Thomson T."/>
            <person name="Thoulutsang Y."/>
            <person name="Thoulutsang D."/>
            <person name="Topham K."/>
            <person name="Topping I."/>
            <person name="Tsamla T."/>
            <person name="Vassiliev H."/>
            <person name="Vo A."/>
            <person name="Wangchuk T."/>
            <person name="Wangdi T."/>
            <person name="Weiand M."/>
            <person name="Wilkinson J."/>
            <person name="Wilson A."/>
            <person name="Yadav S."/>
            <person name="Young G."/>
            <person name="Yu Q."/>
            <person name="Zembek L."/>
            <person name="Zhong D."/>
            <person name="Zimmer A."/>
            <person name="Zwirko Z."/>
            <person name="Jaffe D.B."/>
            <person name="Alvarez P."/>
            <person name="Brockman W."/>
            <person name="Butler J."/>
            <person name="Chin C."/>
            <person name="Gnerre S."/>
            <person name="Grabherr M."/>
            <person name="Kleber M."/>
            <person name="Mauceli E."/>
            <person name="MacCallum I."/>
        </authorList>
    </citation>
    <scope>NUCLEOTIDE SEQUENCE [LARGE SCALE GENOMIC DNA]</scope>
    <source>
        <strain evidence="3">Rob3c / Tucson 14021-0248.25</strain>
    </source>
</reference>